<accession>A0A835RDK2</accession>
<dbReference type="AlphaFoldDB" id="A0A835RDK2"/>
<name>A0A835RDK2_VANPL</name>
<dbReference type="EMBL" id="JADCNL010000004">
    <property type="protein sequence ID" value="KAG0484488.1"/>
    <property type="molecule type" value="Genomic_DNA"/>
</dbReference>
<dbReference type="SUPFAM" id="SSF143456">
    <property type="entry name" value="VC0467-like"/>
    <property type="match status" value="1"/>
</dbReference>
<evidence type="ECO:0000313" key="2">
    <source>
        <dbReference type="Proteomes" id="UP000636800"/>
    </source>
</evidence>
<keyword evidence="2" id="KW-1185">Reference proteome</keyword>
<proteinExistence type="predicted"/>
<dbReference type="Gene3D" id="3.40.1740.10">
    <property type="entry name" value="VC0467-like"/>
    <property type="match status" value="1"/>
</dbReference>
<evidence type="ECO:0008006" key="3">
    <source>
        <dbReference type="Google" id="ProtNLM"/>
    </source>
</evidence>
<dbReference type="PANTHER" id="PTHR31984:SF12">
    <property type="entry name" value="THIOREDOXIN DOMAIN-CONTAINING PROTEIN"/>
    <property type="match status" value="1"/>
</dbReference>
<dbReference type="InterPro" id="IPR036249">
    <property type="entry name" value="Thioredoxin-like_sf"/>
</dbReference>
<evidence type="ECO:0000313" key="1">
    <source>
        <dbReference type="EMBL" id="KAG0484488.1"/>
    </source>
</evidence>
<dbReference type="InterPro" id="IPR003774">
    <property type="entry name" value="AlgH-like"/>
</dbReference>
<dbReference type="Pfam" id="PF02622">
    <property type="entry name" value="DUF179"/>
    <property type="match status" value="1"/>
</dbReference>
<reference evidence="1 2" key="1">
    <citation type="journal article" date="2020" name="Nat. Food">
        <title>A phased Vanilla planifolia genome enables genetic improvement of flavour and production.</title>
        <authorList>
            <person name="Hasing T."/>
            <person name="Tang H."/>
            <person name="Brym M."/>
            <person name="Khazi F."/>
            <person name="Huang T."/>
            <person name="Chambers A.H."/>
        </authorList>
    </citation>
    <scope>NUCLEOTIDE SEQUENCE [LARGE SCALE GENOMIC DNA]</scope>
    <source>
        <tissue evidence="1">Leaf</tissue>
    </source>
</reference>
<dbReference type="Gene3D" id="3.40.30.10">
    <property type="entry name" value="Glutaredoxin"/>
    <property type="match status" value="1"/>
</dbReference>
<sequence length="665" mass="74686">MNEHTITSLGDQALVLDQTSHEDFPREKDDTPTVLEVATVDNVNNFEHENAVDDLQKYQETDIKDKENTDEIGTIIMQELKDDSSNFLKSVCNEDDGGCKKNDVGSLACQDQTCSLKQVEVVETCTEKSRVKDVGCGSNSYRSVEKVMLDDPKEDFTENDVDDNKKNMQMPLLSQPHIQNQSFQGSFFFVDGGYRLLRSLTGGSNVPSLVLLDPIVQHHYVFNEDVDITYSSLVNFLDKFLNGSLSPYQLSASSAISYKEPLKPPFVNLDFHVVDPIPRVTTNTFCELVFGFDPCVSGGTVASSQLQNLGDAWNKDVLVFFGSSWCGFCQRVELIVREVYRAFKNLNHILECDNSFSNPVCPQGDIETYNLPSVFLMDCVQNDCAYFLKAVGKNELYPELLLYPALNKSAIPYVDNFSVVNIMKFLESQGRDSAGLNKYKGFLWKQSWNSSNRNARPHEATSSLISKAEPIPDVSTHQNVEPRAEERPLVETTPLQGLDNKRPYIVTGSMLFATEKLLQAIPFDNSSILIVFAGEDQAFQGVIINKPISWNVFDNLEKDLETIKQAPLYYGGPVRAQGLPLVSLTRKPIEGALTDIDGLYFENPVITSMVIEGIKSEDRSARDYWFFLGYSSWSWVQLFDEVDEGAWHVSSQPLGTVDWPKDEES</sequence>
<protein>
    <recommendedName>
        <fullName evidence="3">Thioredoxin domain-containing protein</fullName>
    </recommendedName>
</protein>
<organism evidence="1 2">
    <name type="scientific">Vanilla planifolia</name>
    <name type="common">Vanilla</name>
    <dbReference type="NCBI Taxonomy" id="51239"/>
    <lineage>
        <taxon>Eukaryota</taxon>
        <taxon>Viridiplantae</taxon>
        <taxon>Streptophyta</taxon>
        <taxon>Embryophyta</taxon>
        <taxon>Tracheophyta</taxon>
        <taxon>Spermatophyta</taxon>
        <taxon>Magnoliopsida</taxon>
        <taxon>Liliopsida</taxon>
        <taxon>Asparagales</taxon>
        <taxon>Orchidaceae</taxon>
        <taxon>Vanilloideae</taxon>
        <taxon>Vanilleae</taxon>
        <taxon>Vanilla</taxon>
    </lineage>
</organism>
<dbReference type="Proteomes" id="UP000636800">
    <property type="component" value="Unassembled WGS sequence"/>
</dbReference>
<dbReference type="OrthoDB" id="4062651at2759"/>
<gene>
    <name evidence="1" type="ORF">HPP92_008567</name>
</gene>
<comment type="caution">
    <text evidence="1">The sequence shown here is derived from an EMBL/GenBank/DDBJ whole genome shotgun (WGS) entry which is preliminary data.</text>
</comment>
<dbReference type="SUPFAM" id="SSF52833">
    <property type="entry name" value="Thioredoxin-like"/>
    <property type="match status" value="1"/>
</dbReference>
<dbReference type="PANTHER" id="PTHR31984">
    <property type="entry name" value="TRANSPORTER, PUTATIVE (DUF179)-RELATED"/>
    <property type="match status" value="1"/>
</dbReference>